<reference evidence="2 3" key="1">
    <citation type="journal article" date="2019" name="Sci. Rep.">
        <title>Orb-weaving spider Araneus ventricosus genome elucidates the spidroin gene catalogue.</title>
        <authorList>
            <person name="Kono N."/>
            <person name="Nakamura H."/>
            <person name="Ohtoshi R."/>
            <person name="Moran D.A.P."/>
            <person name="Shinohara A."/>
            <person name="Yoshida Y."/>
            <person name="Fujiwara M."/>
            <person name="Mori M."/>
            <person name="Tomita M."/>
            <person name="Arakawa K."/>
        </authorList>
    </citation>
    <scope>NUCLEOTIDE SEQUENCE [LARGE SCALE GENOMIC DNA]</scope>
</reference>
<gene>
    <name evidence="2" type="ORF">AVEN_253605_1</name>
</gene>
<proteinExistence type="predicted"/>
<comment type="caution">
    <text evidence="2">The sequence shown here is derived from an EMBL/GenBank/DDBJ whole genome shotgun (WGS) entry which is preliminary data.</text>
</comment>
<dbReference type="EMBL" id="BGPR01000166">
    <property type="protein sequence ID" value="GBM01201.1"/>
    <property type="molecule type" value="Genomic_DNA"/>
</dbReference>
<keyword evidence="3" id="KW-1185">Reference proteome</keyword>
<protein>
    <submittedName>
        <fullName evidence="2">Uncharacterized protein</fullName>
    </submittedName>
</protein>
<evidence type="ECO:0000256" key="1">
    <source>
        <dbReference type="SAM" id="MobiDB-lite"/>
    </source>
</evidence>
<feature type="region of interest" description="Disordered" evidence="1">
    <location>
        <begin position="1"/>
        <end position="25"/>
    </location>
</feature>
<accession>A0A4Y2C9V2</accession>
<organism evidence="2 3">
    <name type="scientific">Araneus ventricosus</name>
    <name type="common">Orbweaver spider</name>
    <name type="synonym">Epeira ventricosa</name>
    <dbReference type="NCBI Taxonomy" id="182803"/>
    <lineage>
        <taxon>Eukaryota</taxon>
        <taxon>Metazoa</taxon>
        <taxon>Ecdysozoa</taxon>
        <taxon>Arthropoda</taxon>
        <taxon>Chelicerata</taxon>
        <taxon>Arachnida</taxon>
        <taxon>Araneae</taxon>
        <taxon>Araneomorphae</taxon>
        <taxon>Entelegynae</taxon>
        <taxon>Araneoidea</taxon>
        <taxon>Araneidae</taxon>
        <taxon>Araneus</taxon>
    </lineage>
</organism>
<sequence>MKPTCTKPQEREHPTHERAARISEKGRLVPKNRISVDPKQAGISYVKHLCDAVVQAESSFEAWRGPISNGVGRAFKRHLHITGQIKYDPALSTE</sequence>
<name>A0A4Y2C9V2_ARAVE</name>
<dbReference type="AlphaFoldDB" id="A0A4Y2C9V2"/>
<evidence type="ECO:0000313" key="3">
    <source>
        <dbReference type="Proteomes" id="UP000499080"/>
    </source>
</evidence>
<dbReference type="Proteomes" id="UP000499080">
    <property type="component" value="Unassembled WGS sequence"/>
</dbReference>
<feature type="compositionally biased region" description="Basic and acidic residues" evidence="1">
    <location>
        <begin position="8"/>
        <end position="25"/>
    </location>
</feature>
<evidence type="ECO:0000313" key="2">
    <source>
        <dbReference type="EMBL" id="GBM01201.1"/>
    </source>
</evidence>